<dbReference type="InterPro" id="IPR051448">
    <property type="entry name" value="CdaR-like_regulators"/>
</dbReference>
<dbReference type="Pfam" id="PF17853">
    <property type="entry name" value="GGDEF_2"/>
    <property type="match status" value="1"/>
</dbReference>
<dbReference type="InterPro" id="IPR025736">
    <property type="entry name" value="PucR_C-HTH_dom"/>
</dbReference>
<proteinExistence type="inferred from homology"/>
<evidence type="ECO:0000259" key="3">
    <source>
        <dbReference type="Pfam" id="PF13556"/>
    </source>
</evidence>
<reference evidence="6" key="1">
    <citation type="journal article" date="2019" name="Int. J. Syst. Evol. Microbiol.">
        <title>The Global Catalogue of Microorganisms (GCM) 10K type strain sequencing project: providing services to taxonomists for standard genome sequencing and annotation.</title>
        <authorList>
            <consortium name="The Broad Institute Genomics Platform"/>
            <consortium name="The Broad Institute Genome Sequencing Center for Infectious Disease"/>
            <person name="Wu L."/>
            <person name="Ma J."/>
        </authorList>
    </citation>
    <scope>NUCLEOTIDE SEQUENCE [LARGE SCALE GENOMIC DNA]</scope>
    <source>
        <strain evidence="6">JCM 17688</strain>
    </source>
</reference>
<feature type="domain" description="Purine catabolism PurC-like" evidence="2">
    <location>
        <begin position="9"/>
        <end position="124"/>
    </location>
</feature>
<dbReference type="Gene3D" id="1.10.10.2840">
    <property type="entry name" value="PucR C-terminal helix-turn-helix domain"/>
    <property type="match status" value="1"/>
</dbReference>
<dbReference type="EMBL" id="BAABFR010000033">
    <property type="protein sequence ID" value="GAA4393583.1"/>
    <property type="molecule type" value="Genomic_DNA"/>
</dbReference>
<dbReference type="InterPro" id="IPR012914">
    <property type="entry name" value="PucR_dom"/>
</dbReference>
<sequence>MDLTVAHVLALPEVAVGQPERLTDAPLDAAVRWVHVGDVPEMKDLLTGGELILTTGRSLGEDPVGYVEGLAGAGAVGVFVELGARLPTVPDGAVSAARAAGLPLVALHRTIRFVDVTERVHREIVAGQYAEVEFARHTHEVFTALSMRRAGPDDIVTAAADLLGTPVLLEDTAHRVIAVAAHGRPPAELLRGWERRDAGIGSPVGVDRQTFARLVAPLADRGDVRTATVLERAAQALALREMVERDHSALEQQAQTGLIDDLRTGRVPDEPSAAARARALGVPTALRYQPLTVVSDRVPGTDEVTAQRRQTQVHDAVRHALGGAGLSALTTAGSGRIDLILACPSGFDDADLDAAGRRIAAEAGRVRGVRRTVLGAGPVAGRLIDAATGLDEAAHVAQVALALSPTRTVFHAADTRLRGLAALLRDDRRVAAFAQAELRGLLTSPRRDELLALLRAYLEEGGQKTALAARRHLSRPTLYARLAELQRVLGADLDDAESRTSLYAAVLFHDAQ</sequence>
<organism evidence="5 6">
    <name type="scientific">Tsukamurella soli</name>
    <dbReference type="NCBI Taxonomy" id="644556"/>
    <lineage>
        <taxon>Bacteria</taxon>
        <taxon>Bacillati</taxon>
        <taxon>Actinomycetota</taxon>
        <taxon>Actinomycetes</taxon>
        <taxon>Mycobacteriales</taxon>
        <taxon>Tsukamurellaceae</taxon>
        <taxon>Tsukamurella</taxon>
    </lineage>
</organism>
<evidence type="ECO:0000256" key="1">
    <source>
        <dbReference type="ARBA" id="ARBA00006754"/>
    </source>
</evidence>
<name>A0ABP8JNF3_9ACTN</name>
<dbReference type="InterPro" id="IPR041522">
    <property type="entry name" value="CdaR_GGDEF"/>
</dbReference>
<evidence type="ECO:0000313" key="6">
    <source>
        <dbReference type="Proteomes" id="UP001500635"/>
    </source>
</evidence>
<comment type="similarity">
    <text evidence="1">Belongs to the CdaR family.</text>
</comment>
<dbReference type="PANTHER" id="PTHR33744:SF1">
    <property type="entry name" value="DNA-BINDING TRANSCRIPTIONAL ACTIVATOR ADER"/>
    <property type="match status" value="1"/>
</dbReference>
<dbReference type="PANTHER" id="PTHR33744">
    <property type="entry name" value="CARBOHYDRATE DIACID REGULATOR"/>
    <property type="match status" value="1"/>
</dbReference>
<feature type="domain" description="PucR C-terminal helix-turn-helix" evidence="3">
    <location>
        <begin position="450"/>
        <end position="506"/>
    </location>
</feature>
<evidence type="ECO:0000313" key="5">
    <source>
        <dbReference type="EMBL" id="GAA4393583.1"/>
    </source>
</evidence>
<dbReference type="Pfam" id="PF13556">
    <property type="entry name" value="HTH_30"/>
    <property type="match status" value="1"/>
</dbReference>
<evidence type="ECO:0000259" key="4">
    <source>
        <dbReference type="Pfam" id="PF17853"/>
    </source>
</evidence>
<comment type="caution">
    <text evidence="5">The sequence shown here is derived from an EMBL/GenBank/DDBJ whole genome shotgun (WGS) entry which is preliminary data.</text>
</comment>
<dbReference type="Pfam" id="PF07905">
    <property type="entry name" value="PucR"/>
    <property type="match status" value="1"/>
</dbReference>
<accession>A0ABP8JNF3</accession>
<gene>
    <name evidence="5" type="ORF">GCM10023147_24450</name>
</gene>
<dbReference type="InterPro" id="IPR042070">
    <property type="entry name" value="PucR_C-HTH_sf"/>
</dbReference>
<feature type="domain" description="CdaR GGDEF-like" evidence="4">
    <location>
        <begin position="265"/>
        <end position="399"/>
    </location>
</feature>
<keyword evidence="6" id="KW-1185">Reference proteome</keyword>
<evidence type="ECO:0000259" key="2">
    <source>
        <dbReference type="Pfam" id="PF07905"/>
    </source>
</evidence>
<dbReference type="RefSeq" id="WP_344995840.1">
    <property type="nucleotide sequence ID" value="NZ_BAABFR010000033.1"/>
</dbReference>
<dbReference type="Proteomes" id="UP001500635">
    <property type="component" value="Unassembled WGS sequence"/>
</dbReference>
<protein>
    <submittedName>
        <fullName evidence="5">PucR family transcriptional regulator</fullName>
    </submittedName>
</protein>